<name>A0ABD0LTL1_9CAEN</name>
<evidence type="ECO:0000313" key="2">
    <source>
        <dbReference type="Proteomes" id="UP001519460"/>
    </source>
</evidence>
<sequence length="120" mass="13801">MRSPMKNQAVTCVHVILTSHSYVTAALYVRFTLQTDQLHRHRHNVCQGVLSDETGTDALSPAYKDFVLLSDSQHIPVTHRNVQIVCQELLKKPALPFCQHTKTRWYFCLPRQIHAADIYT</sequence>
<dbReference type="EMBL" id="JACVVK020000023">
    <property type="protein sequence ID" value="KAK7502870.1"/>
    <property type="molecule type" value="Genomic_DNA"/>
</dbReference>
<organism evidence="1 2">
    <name type="scientific">Batillaria attramentaria</name>
    <dbReference type="NCBI Taxonomy" id="370345"/>
    <lineage>
        <taxon>Eukaryota</taxon>
        <taxon>Metazoa</taxon>
        <taxon>Spiralia</taxon>
        <taxon>Lophotrochozoa</taxon>
        <taxon>Mollusca</taxon>
        <taxon>Gastropoda</taxon>
        <taxon>Caenogastropoda</taxon>
        <taxon>Sorbeoconcha</taxon>
        <taxon>Cerithioidea</taxon>
        <taxon>Batillariidae</taxon>
        <taxon>Batillaria</taxon>
    </lineage>
</organism>
<dbReference type="Proteomes" id="UP001519460">
    <property type="component" value="Unassembled WGS sequence"/>
</dbReference>
<keyword evidence="2" id="KW-1185">Reference proteome</keyword>
<feature type="non-terminal residue" evidence="1">
    <location>
        <position position="120"/>
    </location>
</feature>
<reference evidence="1 2" key="1">
    <citation type="journal article" date="2023" name="Sci. Data">
        <title>Genome assembly of the Korean intertidal mud-creeper Batillaria attramentaria.</title>
        <authorList>
            <person name="Patra A.K."/>
            <person name="Ho P.T."/>
            <person name="Jun S."/>
            <person name="Lee S.J."/>
            <person name="Kim Y."/>
            <person name="Won Y.J."/>
        </authorList>
    </citation>
    <scope>NUCLEOTIDE SEQUENCE [LARGE SCALE GENOMIC DNA]</scope>
    <source>
        <strain evidence="1">Wonlab-2016</strain>
    </source>
</reference>
<comment type="caution">
    <text evidence="1">The sequence shown here is derived from an EMBL/GenBank/DDBJ whole genome shotgun (WGS) entry which is preliminary data.</text>
</comment>
<protein>
    <submittedName>
        <fullName evidence="1">Uncharacterized protein</fullName>
    </submittedName>
</protein>
<evidence type="ECO:0000313" key="1">
    <source>
        <dbReference type="EMBL" id="KAK7502870.1"/>
    </source>
</evidence>
<dbReference type="AlphaFoldDB" id="A0ABD0LTL1"/>
<gene>
    <name evidence="1" type="ORF">BaRGS_00005819</name>
</gene>
<accession>A0ABD0LTL1</accession>
<proteinExistence type="predicted"/>